<proteinExistence type="predicted"/>
<feature type="region of interest" description="Disordered" evidence="1">
    <location>
        <begin position="315"/>
        <end position="384"/>
    </location>
</feature>
<feature type="region of interest" description="Disordered" evidence="1">
    <location>
        <begin position="548"/>
        <end position="591"/>
    </location>
</feature>
<dbReference type="EMBL" id="BFEA01000252">
    <property type="protein sequence ID" value="GBG76740.1"/>
    <property type="molecule type" value="Genomic_DNA"/>
</dbReference>
<dbReference type="InterPro" id="IPR011993">
    <property type="entry name" value="PH-like_dom_sf"/>
</dbReference>
<evidence type="ECO:0000256" key="1">
    <source>
        <dbReference type="SAM" id="MobiDB-lite"/>
    </source>
</evidence>
<feature type="region of interest" description="Disordered" evidence="1">
    <location>
        <begin position="137"/>
        <end position="156"/>
    </location>
</feature>
<sequence>MPGYNGEARTRAEGASDTKKAVGSWVGSLWERGKEQETSRRNSQSDDQQAQHRRTWGPGEVNDHDGAGRVVVGNVQTEKDVLVLTLDDVWNALWEGRQGLGGKKTEVIPDFNSDSSGSDVAVLGAAATIWRGKVRSSGDRCDLKPVDPASLDRKPGQVQFQEEEAQGYFEAQAEAAAAARAADSEAGGNQAEPVKGGGMGMSWFGGTGTGARGQQVAPVPYYGPLTTAEVTDPSMGSPQETTDVRVVKAMDPVWFGIPSFKEPKHPNAAKRTRRDLRKPAMKVGYRNSTSGSSRRGMGEGQIWQCAHVDENLGKSGVRAKRKARRREQVGHGVGGLPAWEEEGEDAQTAHRRKRSAIAMGDEVISSTSGSQDGEEDGSDDQVTEDLSVSLAEKRFASITDEPNRADDDTIMRDVSDYVNENGTGGVILLTAVATPMEEIGHRKRSVAARPLLLPVCDRLVEGENSTGRPARYVEGDGRGEREGGKGKQDAVEEEEEEKEQGQEGLKEWKADSLLIRRRAMRAGGECHLPGQMVAGELVEGKKHQLTRNPGLVSCQKEGTGRGRIERAANGGRGDGQEDGGKGGNTSPAQDGVQRTRTIKDLWGEDHGSLTFGGIAAIGLTVVKEEKRIAVKEDGMERKMVNIAEGRELVAEELSVRRLATTPEMASTVLVKTATPINLESCEFTGQKGDTRKGGKCPRETDRDLSTGIDCRTVSGSSSSVRTLPYSEPQDVYNLPDGSGASQVMTKYMMPALDLETALKMQKFLVKGATFTKICSGGKRTKRYVWISESLDFIYWAKLKKWWRVRQMPVHSVVKVSCGRVLKHSNTDLLLTVVGPASKNLDLEVSSEGNGYTRDEWARFFHWLIYNRRRADNTSGVQRPEPEKTISRCLLCPKF</sequence>
<organism evidence="2 3">
    <name type="scientific">Chara braunii</name>
    <name type="common">Braun's stonewort</name>
    <dbReference type="NCBI Taxonomy" id="69332"/>
    <lineage>
        <taxon>Eukaryota</taxon>
        <taxon>Viridiplantae</taxon>
        <taxon>Streptophyta</taxon>
        <taxon>Charophyceae</taxon>
        <taxon>Charales</taxon>
        <taxon>Characeae</taxon>
        <taxon>Chara</taxon>
    </lineage>
</organism>
<dbReference type="Gene3D" id="2.30.29.30">
    <property type="entry name" value="Pleckstrin-homology domain (PH domain)/Phosphotyrosine-binding domain (PTB)"/>
    <property type="match status" value="1"/>
</dbReference>
<feature type="compositionally biased region" description="Basic and acidic residues" evidence="1">
    <location>
        <begin position="8"/>
        <end position="20"/>
    </location>
</feature>
<evidence type="ECO:0000313" key="3">
    <source>
        <dbReference type="Proteomes" id="UP000265515"/>
    </source>
</evidence>
<keyword evidence="3" id="KW-1185">Reference proteome</keyword>
<dbReference type="Gramene" id="GBG76740">
    <property type="protein sequence ID" value="GBG76740"/>
    <property type="gene ID" value="CBR_g22957"/>
</dbReference>
<feature type="compositionally biased region" description="Basic and acidic residues" evidence="1">
    <location>
        <begin position="31"/>
        <end position="44"/>
    </location>
</feature>
<feature type="compositionally biased region" description="Acidic residues" evidence="1">
    <location>
        <begin position="372"/>
        <end position="383"/>
    </location>
</feature>
<dbReference type="Proteomes" id="UP000265515">
    <property type="component" value="Unassembled WGS sequence"/>
</dbReference>
<protein>
    <recommendedName>
        <fullName evidence="4">PH domain-containing protein</fullName>
    </recommendedName>
</protein>
<evidence type="ECO:0000313" key="2">
    <source>
        <dbReference type="EMBL" id="GBG76740.1"/>
    </source>
</evidence>
<comment type="caution">
    <text evidence="2">The sequence shown here is derived from an EMBL/GenBank/DDBJ whole genome shotgun (WGS) entry which is preliminary data.</text>
</comment>
<feature type="region of interest" description="Disordered" evidence="1">
    <location>
        <begin position="463"/>
        <end position="505"/>
    </location>
</feature>
<evidence type="ECO:0008006" key="4">
    <source>
        <dbReference type="Google" id="ProtNLM"/>
    </source>
</evidence>
<gene>
    <name evidence="2" type="ORF">CBR_g22957</name>
</gene>
<feature type="compositionally biased region" description="Basic and acidic residues" evidence="1">
    <location>
        <begin position="137"/>
        <end position="155"/>
    </location>
</feature>
<accession>A0A388L363</accession>
<feature type="compositionally biased region" description="Basic and acidic residues" evidence="1">
    <location>
        <begin position="471"/>
        <end position="490"/>
    </location>
</feature>
<name>A0A388L363_CHABU</name>
<reference evidence="2 3" key="1">
    <citation type="journal article" date="2018" name="Cell">
        <title>The Chara Genome: Secondary Complexity and Implications for Plant Terrestrialization.</title>
        <authorList>
            <person name="Nishiyama T."/>
            <person name="Sakayama H."/>
            <person name="Vries J.D."/>
            <person name="Buschmann H."/>
            <person name="Saint-Marcoux D."/>
            <person name="Ullrich K.K."/>
            <person name="Haas F.B."/>
            <person name="Vanderstraeten L."/>
            <person name="Becker D."/>
            <person name="Lang D."/>
            <person name="Vosolsobe S."/>
            <person name="Rombauts S."/>
            <person name="Wilhelmsson P.K.I."/>
            <person name="Janitza P."/>
            <person name="Kern R."/>
            <person name="Heyl A."/>
            <person name="Rumpler F."/>
            <person name="Villalobos L.I.A.C."/>
            <person name="Clay J.M."/>
            <person name="Skokan R."/>
            <person name="Toyoda A."/>
            <person name="Suzuki Y."/>
            <person name="Kagoshima H."/>
            <person name="Schijlen E."/>
            <person name="Tajeshwar N."/>
            <person name="Catarino B."/>
            <person name="Hetherington A.J."/>
            <person name="Saltykova A."/>
            <person name="Bonnot C."/>
            <person name="Breuninger H."/>
            <person name="Symeonidi A."/>
            <person name="Radhakrishnan G.V."/>
            <person name="Van Nieuwerburgh F."/>
            <person name="Deforce D."/>
            <person name="Chang C."/>
            <person name="Karol K.G."/>
            <person name="Hedrich R."/>
            <person name="Ulvskov P."/>
            <person name="Glockner G."/>
            <person name="Delwiche C.F."/>
            <person name="Petrasek J."/>
            <person name="Van de Peer Y."/>
            <person name="Friml J."/>
            <person name="Beilby M."/>
            <person name="Dolan L."/>
            <person name="Kohara Y."/>
            <person name="Sugano S."/>
            <person name="Fujiyama A."/>
            <person name="Delaux P.-M."/>
            <person name="Quint M."/>
            <person name="TheiBen G."/>
            <person name="Hagemann M."/>
            <person name="Harholt J."/>
            <person name="Dunand C."/>
            <person name="Zachgo S."/>
            <person name="Langdale J."/>
            <person name="Maumus F."/>
            <person name="Straeten D.V.D."/>
            <person name="Gould S.B."/>
            <person name="Rensing S.A."/>
        </authorList>
    </citation>
    <scope>NUCLEOTIDE SEQUENCE [LARGE SCALE GENOMIC DNA]</scope>
    <source>
        <strain evidence="2 3">S276</strain>
    </source>
</reference>
<dbReference type="AlphaFoldDB" id="A0A388L363"/>
<feature type="region of interest" description="Disordered" evidence="1">
    <location>
        <begin position="1"/>
        <end position="67"/>
    </location>
</feature>